<dbReference type="OrthoDB" id="9779868at2"/>
<dbReference type="RefSeq" id="WP_146852177.1">
    <property type="nucleotide sequence ID" value="NZ_BKAG01000028.1"/>
</dbReference>
<dbReference type="PANTHER" id="PTHR43584:SF8">
    <property type="entry name" value="N-ACETYLMURAMATE ALPHA-1-PHOSPHATE URIDYLYLTRANSFERASE"/>
    <property type="match status" value="1"/>
</dbReference>
<dbReference type="AlphaFoldDB" id="A0A512MC79"/>
<dbReference type="PANTHER" id="PTHR43584">
    <property type="entry name" value="NUCLEOTIDYL TRANSFERASE"/>
    <property type="match status" value="1"/>
</dbReference>
<dbReference type="GO" id="GO:0016779">
    <property type="term" value="F:nucleotidyltransferase activity"/>
    <property type="evidence" value="ECO:0007669"/>
    <property type="project" value="UniProtKB-ARBA"/>
</dbReference>
<proteinExistence type="predicted"/>
<dbReference type="InterPro" id="IPR056729">
    <property type="entry name" value="GMPPB_C"/>
</dbReference>
<comment type="caution">
    <text evidence="4">The sequence shown here is derived from an EMBL/GenBank/DDBJ whole genome shotgun (WGS) entry which is preliminary data.</text>
</comment>
<keyword evidence="2" id="KW-0012">Acyltransferase</keyword>
<keyword evidence="5" id="KW-1185">Reference proteome</keyword>
<evidence type="ECO:0000313" key="4">
    <source>
        <dbReference type="EMBL" id="GEP44335.1"/>
    </source>
</evidence>
<reference evidence="4 5" key="1">
    <citation type="submission" date="2019-07" db="EMBL/GenBank/DDBJ databases">
        <title>Whole genome shotgun sequence of Brevifollis gellanilyticus NBRC 108608.</title>
        <authorList>
            <person name="Hosoyama A."/>
            <person name="Uohara A."/>
            <person name="Ohji S."/>
            <person name="Ichikawa N."/>
        </authorList>
    </citation>
    <scope>NUCLEOTIDE SEQUENCE [LARGE SCALE GENOMIC DNA]</scope>
    <source>
        <strain evidence="4 5">NBRC 108608</strain>
    </source>
</reference>
<dbReference type="Pfam" id="PF25087">
    <property type="entry name" value="GMPPB_C"/>
    <property type="match status" value="1"/>
</dbReference>
<dbReference type="SUPFAM" id="SSF51161">
    <property type="entry name" value="Trimeric LpxA-like enzymes"/>
    <property type="match status" value="1"/>
</dbReference>
<dbReference type="EMBL" id="BKAG01000028">
    <property type="protein sequence ID" value="GEP44335.1"/>
    <property type="molecule type" value="Genomic_DNA"/>
</dbReference>
<accession>A0A512MC79</accession>
<gene>
    <name evidence="4" type="ORF">BGE01nite_36260</name>
</gene>
<dbReference type="InterPro" id="IPR011004">
    <property type="entry name" value="Trimer_LpxA-like_sf"/>
</dbReference>
<feature type="domain" description="Mannose-1-phosphate guanyltransferase C-terminal" evidence="3">
    <location>
        <begin position="72"/>
        <end position="157"/>
    </location>
</feature>
<dbReference type="GO" id="GO:0016746">
    <property type="term" value="F:acyltransferase activity"/>
    <property type="evidence" value="ECO:0007669"/>
    <property type="project" value="UniProtKB-KW"/>
</dbReference>
<organism evidence="4 5">
    <name type="scientific">Brevifollis gellanilyticus</name>
    <dbReference type="NCBI Taxonomy" id="748831"/>
    <lineage>
        <taxon>Bacteria</taxon>
        <taxon>Pseudomonadati</taxon>
        <taxon>Verrucomicrobiota</taxon>
        <taxon>Verrucomicrobiia</taxon>
        <taxon>Verrucomicrobiales</taxon>
        <taxon>Verrucomicrobiaceae</taxon>
    </lineage>
</organism>
<protein>
    <submittedName>
        <fullName evidence="4">Glucose-1-phosphate thymidylyltransferase</fullName>
    </submittedName>
</protein>
<name>A0A512MC79_9BACT</name>
<evidence type="ECO:0000313" key="5">
    <source>
        <dbReference type="Proteomes" id="UP000321577"/>
    </source>
</evidence>
<dbReference type="CDD" id="cd05636">
    <property type="entry name" value="LbH_G1P_TT_C_like"/>
    <property type="match status" value="1"/>
</dbReference>
<keyword evidence="1 4" id="KW-0808">Transferase</keyword>
<dbReference type="InterPro" id="IPR050065">
    <property type="entry name" value="GlmU-like"/>
</dbReference>
<evidence type="ECO:0000256" key="2">
    <source>
        <dbReference type="ARBA" id="ARBA00023315"/>
    </source>
</evidence>
<evidence type="ECO:0000256" key="1">
    <source>
        <dbReference type="ARBA" id="ARBA00022679"/>
    </source>
</evidence>
<dbReference type="Gene3D" id="2.160.10.10">
    <property type="entry name" value="Hexapeptide repeat proteins"/>
    <property type="match status" value="1"/>
</dbReference>
<sequence>MYSAAAYLDLTHTQHAILFPSDEPVWTALTRIESYLAFRLQRDVRTQVPQGAFISEDVFIDEGTTIDPGVVIKGPAWIGKNCHLRSGCYIRENVVIGNGCVLGNSCEFKNCVIFDQAEVPHFNYVGDSILGYKAHLGAGVVLSNVRLDRKEVTVDDGKQTHNTGLRKFGAIIGDHAEIGCNSVINPGSLIGPHSIVYPLTSFGGVLPAHTILKTRQTQSVVARRM</sequence>
<dbReference type="Proteomes" id="UP000321577">
    <property type="component" value="Unassembled WGS sequence"/>
</dbReference>
<evidence type="ECO:0000259" key="3">
    <source>
        <dbReference type="Pfam" id="PF25087"/>
    </source>
</evidence>